<organism evidence="2 3">
    <name type="scientific">Candidatus Woykebacteria bacterium RIFCSPHIGHO2_02_FULL_43_16b</name>
    <dbReference type="NCBI Taxonomy" id="1802601"/>
    <lineage>
        <taxon>Bacteria</taxon>
        <taxon>Candidatus Woykeibacteriota</taxon>
    </lineage>
</organism>
<name>A0A1G1WML7_9BACT</name>
<proteinExistence type="predicted"/>
<evidence type="ECO:0000313" key="2">
    <source>
        <dbReference type="EMBL" id="OGY28985.1"/>
    </source>
</evidence>
<comment type="caution">
    <text evidence="2">The sequence shown here is derived from an EMBL/GenBank/DDBJ whole genome shotgun (WGS) entry which is preliminary data.</text>
</comment>
<protein>
    <submittedName>
        <fullName evidence="2">Uncharacterized protein</fullName>
    </submittedName>
</protein>
<dbReference type="AlphaFoldDB" id="A0A1G1WML7"/>
<dbReference type="EMBL" id="MHCX01000037">
    <property type="protein sequence ID" value="OGY28985.1"/>
    <property type="molecule type" value="Genomic_DNA"/>
</dbReference>
<keyword evidence="1" id="KW-0472">Membrane</keyword>
<reference evidence="2 3" key="1">
    <citation type="journal article" date="2016" name="Nat. Commun.">
        <title>Thousands of microbial genomes shed light on interconnected biogeochemical processes in an aquifer system.</title>
        <authorList>
            <person name="Anantharaman K."/>
            <person name="Brown C.T."/>
            <person name="Hug L.A."/>
            <person name="Sharon I."/>
            <person name="Castelle C.J."/>
            <person name="Probst A.J."/>
            <person name="Thomas B.C."/>
            <person name="Singh A."/>
            <person name="Wilkins M.J."/>
            <person name="Karaoz U."/>
            <person name="Brodie E.L."/>
            <person name="Williams K.H."/>
            <person name="Hubbard S.S."/>
            <person name="Banfield J.F."/>
        </authorList>
    </citation>
    <scope>NUCLEOTIDE SEQUENCE [LARGE SCALE GENOMIC DNA]</scope>
</reference>
<keyword evidence="1" id="KW-0812">Transmembrane</keyword>
<gene>
    <name evidence="2" type="ORF">A3J50_03800</name>
</gene>
<sequence length="131" mass="14510">MRSVIRLFRATVAFGFKLGVVALVSTISLVSFARWLFKKEFGFNPEESTNGHLTGNIQVLSRLLTLNREKTGVFSGSKLTRARMLAWFFGYSHRLEITKDVARGVVEKFGRSDTIPKEAERVARGGSVGGA</sequence>
<evidence type="ECO:0000313" key="3">
    <source>
        <dbReference type="Proteomes" id="UP000177821"/>
    </source>
</evidence>
<dbReference type="Proteomes" id="UP000177821">
    <property type="component" value="Unassembled WGS sequence"/>
</dbReference>
<evidence type="ECO:0000256" key="1">
    <source>
        <dbReference type="SAM" id="Phobius"/>
    </source>
</evidence>
<keyword evidence="1" id="KW-1133">Transmembrane helix</keyword>
<feature type="transmembrane region" description="Helical" evidence="1">
    <location>
        <begin position="12"/>
        <end position="37"/>
    </location>
</feature>
<accession>A0A1G1WML7</accession>